<protein>
    <recommendedName>
        <fullName evidence="2">Metal-binding protein</fullName>
    </recommendedName>
</protein>
<dbReference type="AlphaFoldDB" id="A0A2H9TB77"/>
<dbReference type="NCBIfam" id="TIGR03853">
    <property type="entry name" value="matur_matur"/>
    <property type="match status" value="1"/>
</dbReference>
<gene>
    <name evidence="1" type="ORF">CI610_00529</name>
</gene>
<dbReference type="InterPro" id="IPR019620">
    <property type="entry name" value="Metal-bd_prot_put"/>
</dbReference>
<name>A0A2H9TB77_9ZZZZ</name>
<evidence type="ECO:0000313" key="1">
    <source>
        <dbReference type="EMBL" id="PJE80501.1"/>
    </source>
</evidence>
<comment type="caution">
    <text evidence="1">The sequence shown here is derived from an EMBL/GenBank/DDBJ whole genome shotgun (WGS) entry which is preliminary data.</text>
</comment>
<reference evidence="1" key="1">
    <citation type="journal article" date="2017" name="Appl. Environ. Microbiol.">
        <title>Molecular characterization of an Endozoicomonas-like organism causing infection in king scallop Pecten maximus L.</title>
        <authorList>
            <person name="Cano I."/>
            <person name="van Aerle R."/>
            <person name="Ross S."/>
            <person name="Verner-Jeffreys D.W."/>
            <person name="Paley R.K."/>
            <person name="Rimmer G."/>
            <person name="Ryder D."/>
            <person name="Hooper P."/>
            <person name="Stone D."/>
            <person name="Feist S.W."/>
        </authorList>
    </citation>
    <scope>NUCLEOTIDE SEQUENCE</scope>
</reference>
<evidence type="ECO:0008006" key="2">
    <source>
        <dbReference type="Google" id="ProtNLM"/>
    </source>
</evidence>
<dbReference type="EMBL" id="NSIT01000015">
    <property type="protein sequence ID" value="PJE80501.1"/>
    <property type="molecule type" value="Genomic_DNA"/>
</dbReference>
<proteinExistence type="predicted"/>
<organism evidence="1">
    <name type="scientific">invertebrate metagenome</name>
    <dbReference type="NCBI Taxonomy" id="1711999"/>
    <lineage>
        <taxon>unclassified sequences</taxon>
        <taxon>metagenomes</taxon>
        <taxon>organismal metagenomes</taxon>
    </lineage>
</organism>
<accession>A0A2H9TB77</accession>
<sequence length="84" mass="9517">MPESVHGHNVIAFINSLEKALPHDILLSAIIEHFGESQIFHTCKRQGLSAQELLQHFESKGKLIEDNGMLKLMPCHCHEHHDAQ</sequence>
<dbReference type="Pfam" id="PF10678">
    <property type="entry name" value="DUF2492"/>
    <property type="match status" value="1"/>
</dbReference>